<feature type="region of interest" description="Disordered" evidence="1">
    <location>
        <begin position="141"/>
        <end position="202"/>
    </location>
</feature>
<dbReference type="RefSeq" id="YP_010798890.1">
    <property type="nucleotide sequence ID" value="NC_076532.1"/>
</dbReference>
<feature type="compositionally biased region" description="Basic and acidic residues" evidence="1">
    <location>
        <begin position="181"/>
        <end position="202"/>
    </location>
</feature>
<evidence type="ECO:0000256" key="1">
    <source>
        <dbReference type="SAM" id="MobiDB-lite"/>
    </source>
</evidence>
<name>A0AAD2KQH4_9RHAB</name>
<organism evidence="2 3">
    <name type="scientific">Bacopa monnieri virus 2</name>
    <dbReference type="NCBI Taxonomy" id="2813288"/>
    <lineage>
        <taxon>Viruses</taxon>
        <taxon>Riboviria</taxon>
        <taxon>Orthornavirae</taxon>
        <taxon>Negarnaviricota</taxon>
        <taxon>Haploviricotina</taxon>
        <taxon>Monjiviricetes</taxon>
        <taxon>Mononegavirales</taxon>
        <taxon>Rhabdoviridae</taxon>
        <taxon>Betarhabdovirinae</taxon>
        <taxon>Betanucleorhabdovirus</taxon>
        <taxon>Betanucleorhabdovirus bacopae</taxon>
    </lineage>
</organism>
<proteinExistence type="predicted"/>
<evidence type="ECO:0000313" key="3">
    <source>
        <dbReference type="Proteomes" id="UP000831585"/>
    </source>
</evidence>
<accession>A0AAD2KQH4</accession>
<keyword evidence="3" id="KW-1185">Reference proteome</keyword>
<evidence type="ECO:0000313" key="2">
    <source>
        <dbReference type="EMBL" id="DAF42450.1"/>
    </source>
</evidence>
<sequence length="319" mass="35685">MNDKVHPRYQNLPVTANSSEVMASKYAAEIAKAGNEDDDAELMRFMEEWEDQFKREGLTISNRMIATLSEVTLLCKRSGKEELAGKLAINLVDSYQGIIRQHASISSVMGHLETLANNLFTGIDEIKKLGSDLKKALPRKKLSVSKKVSGHNEGPIVMEHTEEKEPDQGDKEGPQPMQAEPSEHTNQKKKEIKAPDPLETDSMRQLRSSYRDYYMTPEFAAYDVMKQHQIVNYYVEHVLGYSPPASGGKDHSLSMIFDLTDKERVLDVCKRIKAGSLDEAVITESVEEIVEAINVCNAAYGGHKAEEVIVDGRSMLVIK</sequence>
<dbReference type="GeneID" id="80537163"/>
<dbReference type="EMBL" id="BK014480">
    <property type="protein sequence ID" value="DAF42450.1"/>
    <property type="molecule type" value="Viral_cRNA"/>
</dbReference>
<protein>
    <submittedName>
        <fullName evidence="2">Phosphoprotein</fullName>
    </submittedName>
</protein>
<feature type="compositionally biased region" description="Basic and acidic residues" evidence="1">
    <location>
        <begin position="159"/>
        <end position="173"/>
    </location>
</feature>
<gene>
    <name evidence="2" type="primary">P</name>
</gene>
<reference evidence="2" key="1">
    <citation type="journal article" date="2021" name="Arch. Virol.">
        <title>Mining of the water hyssop (Bacopa monnieri) transcriptome reveals genome sequences of two putative novel rhabdoviruses and a solendovirus.</title>
        <authorList>
            <person name="Sidharthan V.K."/>
            <person name="Baranwal V.K."/>
        </authorList>
    </citation>
    <scope>NUCLEOTIDE SEQUENCE</scope>
    <source>
        <strain evidence="2">India</strain>
    </source>
</reference>
<dbReference type="KEGG" id="vg:80537163"/>
<dbReference type="Proteomes" id="UP000831585">
    <property type="component" value="Segment"/>
</dbReference>